<dbReference type="InterPro" id="IPR056889">
    <property type="entry name" value="NET2A-D/KIP1-like_C"/>
</dbReference>
<dbReference type="InterPro" id="IPR011684">
    <property type="entry name" value="NAB"/>
</dbReference>
<feature type="domain" description="NAB" evidence="4">
    <location>
        <begin position="10"/>
        <end position="90"/>
    </location>
</feature>
<feature type="compositionally biased region" description="Polar residues" evidence="3">
    <location>
        <begin position="846"/>
        <end position="863"/>
    </location>
</feature>
<dbReference type="EMBL" id="JAMYWD010000008">
    <property type="protein sequence ID" value="KAJ4963008.1"/>
    <property type="molecule type" value="Genomic_DNA"/>
</dbReference>
<gene>
    <name evidence="5" type="ORF">NE237_022947</name>
</gene>
<dbReference type="InterPro" id="IPR056888">
    <property type="entry name" value="NET2A-D/KIP1-like_dom"/>
</dbReference>
<feature type="compositionally biased region" description="Polar residues" evidence="3">
    <location>
        <begin position="960"/>
        <end position="970"/>
    </location>
</feature>
<feature type="region of interest" description="Disordered" evidence="3">
    <location>
        <begin position="530"/>
        <end position="568"/>
    </location>
</feature>
<feature type="region of interest" description="Disordered" evidence="3">
    <location>
        <begin position="109"/>
        <end position="182"/>
    </location>
</feature>
<comment type="caution">
    <text evidence="5">The sequence shown here is derived from an EMBL/GenBank/DDBJ whole genome shotgun (WGS) entry which is preliminary data.</text>
</comment>
<feature type="region of interest" description="Disordered" evidence="3">
    <location>
        <begin position="308"/>
        <end position="342"/>
    </location>
</feature>
<evidence type="ECO:0000259" key="4">
    <source>
        <dbReference type="PROSITE" id="PS51774"/>
    </source>
</evidence>
<accession>A0A9Q0HDZ5</accession>
<feature type="compositionally biased region" description="Low complexity" evidence="3">
    <location>
        <begin position="170"/>
        <end position="181"/>
    </location>
</feature>
<feature type="compositionally biased region" description="Basic and acidic residues" evidence="3">
    <location>
        <begin position="554"/>
        <end position="567"/>
    </location>
</feature>
<keyword evidence="6" id="KW-1185">Reference proteome</keyword>
<dbReference type="GO" id="GO:0003779">
    <property type="term" value="F:actin binding"/>
    <property type="evidence" value="ECO:0007669"/>
    <property type="project" value="InterPro"/>
</dbReference>
<name>A0A9Q0HDZ5_9MAGN</name>
<organism evidence="5 6">
    <name type="scientific">Protea cynaroides</name>
    <dbReference type="NCBI Taxonomy" id="273540"/>
    <lineage>
        <taxon>Eukaryota</taxon>
        <taxon>Viridiplantae</taxon>
        <taxon>Streptophyta</taxon>
        <taxon>Embryophyta</taxon>
        <taxon>Tracheophyta</taxon>
        <taxon>Spermatophyta</taxon>
        <taxon>Magnoliopsida</taxon>
        <taxon>Proteales</taxon>
        <taxon>Proteaceae</taxon>
        <taxon>Protea</taxon>
    </lineage>
</organism>
<dbReference type="OrthoDB" id="616075at2759"/>
<evidence type="ECO:0000313" key="5">
    <source>
        <dbReference type="EMBL" id="KAJ4963008.1"/>
    </source>
</evidence>
<sequence>MLQRAASNAYSWWWASHIRTKQSKWLEQNLQDMDEKVKQMIKLIEEDGDSFARRAEMYYKRRPEIINLVEESYRAYRALAERYDHISGDLQNANKTLGTVFPEQVQFATDDEDDDGSSRTSTSSTNQNSLPNGLPESPKLHISKLPSFPRKDAKGPSTLLAKKVQPQKATSSTSTNTTTNSLRMSTAEALQEIDSLQKGILVLQTEKEFVKSSYESGVAKYWEIEKRISEMHETVCMLQDDFRVATVIEDDEARTIMGATALKSCQETLVQLQEKQKQSAEEARVEYQRIKDAREKLRSIKNEFHRDQTDQLDLSEKRESIGSGSSFNNLEQEVSDLSQGRLQSESIQEKIREHFDMNSDTCLTVTELAEKIDELVHKVISLEITVSSQTALINRLRSETDELQENLQNLDEDKATLGSFKLVERLRKMDEKLYGIQDLNQNFEDQNNNLQTHFTEAHSNLNYLTKKLHSMKPDEEFDIPGSPLADMDIIRDARKQEKSKEQKDMVTSGDGLESTKVGKAEAEEQIAVQNLSPCSKDNEEDSIESMVSNGVGDASEKEHQSNAKKQDMSQIEDSILNVDARENSNLNDISEKPHFVWSDEWVTYDSSNDNVEKQEPFQIEDNIVNADSQEFCDLDFFCFENQELFSTEDDNFNVESQKISYFNPFSEEIPFVKSEGEAETMASFQDIVEKQDPSQTEENFFNLVSQGNCDPNHLPQNLHFMKPDEGAKMSPQAEVGALLDAVLNENFEGQKEGQKEMLAFTDGSKKWKETKTGFEEEADKVQNPSLEEETDKVQSPSLEEETDKVQSPSLGGENDEDSAPSKVSNSSDGISERCEASGQLNKVEEYNSSQTENNMSNVGSQQKAMEEEDEPNWKKLFLSGLENREKVLLAEYTSVLRNYKNATKKLAEIEKNNRENASETMVQLRDLKYKFQGNLDTNISELKDTQQGRPHGDMTEKSNSHASNAQQPISNLLDDRNVEPAVRTNISIANGTTETYLTAAEDQEEDIKVILVDETRVSNIEEKFRRDIDELLEENLEFWSRFSMIFHQIQKFQTSIQDLQAETSKLNESKKQEGNTTTGRSLKSDARPIYKHLREIQSELSVWLENNALLKEELQYRFSSLCDIQEEILRVSKECSETEEVEFTSYQAAKFQGEVLNMQQENNKVADELQAGLDHVRGLQYEIEKTLSKLNDDFELSEPKKEHHHNHVKPWGSRSRIPLRSFIFGGKEKKHRPSIFRCINPTFQKQQSDLAGGYPP</sequence>
<proteinExistence type="predicted"/>
<dbReference type="PANTHER" id="PTHR31631:SF0">
    <property type="entry name" value="PROTEIN NETWORKED 2D"/>
    <property type="match status" value="1"/>
</dbReference>
<feature type="compositionally biased region" description="Polar residues" evidence="3">
    <location>
        <begin position="322"/>
        <end position="342"/>
    </location>
</feature>
<keyword evidence="1 2" id="KW-0175">Coiled coil</keyword>
<feature type="compositionally biased region" description="Basic and acidic residues" evidence="3">
    <location>
        <begin position="308"/>
        <end position="320"/>
    </location>
</feature>
<feature type="compositionally biased region" description="Basic and acidic residues" evidence="3">
    <location>
        <begin position="494"/>
        <end position="504"/>
    </location>
</feature>
<evidence type="ECO:0000256" key="2">
    <source>
        <dbReference type="SAM" id="Coils"/>
    </source>
</evidence>
<feature type="coiled-coil region" evidence="2">
    <location>
        <begin position="386"/>
        <end position="456"/>
    </location>
</feature>
<evidence type="ECO:0000313" key="6">
    <source>
        <dbReference type="Proteomes" id="UP001141806"/>
    </source>
</evidence>
<dbReference type="Pfam" id="PF25014">
    <property type="entry name" value="NET2A"/>
    <property type="match status" value="1"/>
</dbReference>
<feature type="region of interest" description="Disordered" evidence="3">
    <location>
        <begin position="494"/>
        <end position="516"/>
    </location>
</feature>
<feature type="coiled-coil region" evidence="2">
    <location>
        <begin position="892"/>
        <end position="927"/>
    </location>
</feature>
<dbReference type="PROSITE" id="PS51774">
    <property type="entry name" value="NAB"/>
    <property type="match status" value="1"/>
</dbReference>
<evidence type="ECO:0000256" key="3">
    <source>
        <dbReference type="SAM" id="MobiDB-lite"/>
    </source>
</evidence>
<feature type="compositionally biased region" description="Basic and acidic residues" evidence="3">
    <location>
        <begin position="941"/>
        <end position="959"/>
    </location>
</feature>
<evidence type="ECO:0000256" key="1">
    <source>
        <dbReference type="ARBA" id="ARBA00023054"/>
    </source>
</evidence>
<feature type="region of interest" description="Disordered" evidence="3">
    <location>
        <begin position="940"/>
        <end position="976"/>
    </location>
</feature>
<feature type="region of interest" description="Disordered" evidence="3">
    <location>
        <begin position="772"/>
        <end position="869"/>
    </location>
</feature>
<protein>
    <recommendedName>
        <fullName evidence="4">NAB domain-containing protein</fullName>
    </recommendedName>
</protein>
<reference evidence="5" key="1">
    <citation type="journal article" date="2023" name="Plant J.">
        <title>The genome of the king protea, Protea cynaroides.</title>
        <authorList>
            <person name="Chang J."/>
            <person name="Duong T.A."/>
            <person name="Schoeman C."/>
            <person name="Ma X."/>
            <person name="Roodt D."/>
            <person name="Barker N."/>
            <person name="Li Z."/>
            <person name="Van de Peer Y."/>
            <person name="Mizrachi E."/>
        </authorList>
    </citation>
    <scope>NUCLEOTIDE SEQUENCE</scope>
    <source>
        <tissue evidence="5">Young leaves</tissue>
    </source>
</reference>
<dbReference type="PANTHER" id="PTHR31631">
    <property type="entry name" value="PROTEIN NETWORKED 2D"/>
    <property type="match status" value="1"/>
</dbReference>
<dbReference type="Pfam" id="PF24918">
    <property type="entry name" value="NET2A_C"/>
    <property type="match status" value="1"/>
</dbReference>
<dbReference type="AlphaFoldDB" id="A0A9Q0HDZ5"/>
<dbReference type="Pfam" id="PF07765">
    <property type="entry name" value="KIP1"/>
    <property type="match status" value="1"/>
</dbReference>
<dbReference type="Proteomes" id="UP001141806">
    <property type="component" value="Unassembled WGS sequence"/>
</dbReference>